<dbReference type="InterPro" id="IPR012337">
    <property type="entry name" value="RNaseH-like_sf"/>
</dbReference>
<protein>
    <recommendedName>
        <fullName evidence="2">Integrase catalytic domain-containing protein</fullName>
    </recommendedName>
</protein>
<dbReference type="SUPFAM" id="SSF53098">
    <property type="entry name" value="Ribonuclease H-like"/>
    <property type="match status" value="1"/>
</dbReference>
<dbReference type="EMBL" id="LO017727">
    <property type="protein sequence ID" value="CRH07227.1"/>
    <property type="molecule type" value="Genomic_DNA"/>
</dbReference>
<proteinExistence type="predicted"/>
<evidence type="ECO:0008006" key="2">
    <source>
        <dbReference type="Google" id="ProtNLM"/>
    </source>
</evidence>
<reference evidence="1" key="1">
    <citation type="submission" date="2015-04" db="EMBL/GenBank/DDBJ databases">
        <authorList>
            <person name="Syromyatnikov M.Y."/>
            <person name="Popov V.N."/>
        </authorList>
    </citation>
    <scope>NUCLEOTIDE SEQUENCE</scope>
    <source>
        <strain evidence="1">MO-1</strain>
    </source>
</reference>
<gene>
    <name evidence="1" type="ORF">MAGMO_3085</name>
</gene>
<dbReference type="AlphaFoldDB" id="A0A1S7LM71"/>
<name>A0A1S7LM71_MAGMO</name>
<organism evidence="1">
    <name type="scientific">Magnetococcus massalia (strain MO-1)</name>
    <dbReference type="NCBI Taxonomy" id="451514"/>
    <lineage>
        <taxon>Bacteria</taxon>
        <taxon>Pseudomonadati</taxon>
        <taxon>Pseudomonadota</taxon>
        <taxon>Magnetococcia</taxon>
        <taxon>Magnetococcales</taxon>
        <taxon>Magnetococcaceae</taxon>
        <taxon>Magnetococcus</taxon>
    </lineage>
</organism>
<accession>A0A1S7LM71</accession>
<sequence>MGQHGEHNRASCHAQHSPCHNPRRITGPCSTTGDQGEAEVLCSRARWVAVGLATFQHMSDTGYPDHRERYAAYLIPTLEHPNVAWGSDISYVWAMEGWLYLAAVMDLYTRGVLRCGVTAKSTATYCHIARRLTIMKPGSYWVVRTKTATRR</sequence>
<evidence type="ECO:0000313" key="1">
    <source>
        <dbReference type="EMBL" id="CRH07227.1"/>
    </source>
</evidence>